<dbReference type="Proteomes" id="UP000218765">
    <property type="component" value="Chromosome"/>
</dbReference>
<sequence length="123" mass="13404">MRKEIAIHCDQRIQTLLLEALENYVDVAFPPHSSDCAQVARSALQDAIAGLRTEFASQGQASYNKRLRAMFRKGIKLHYQLQEADSGRSHAAERELSLAVVGGEPAGAAELERARSQDAGPTA</sequence>
<name>A0A1Z4VRT5_9GAMM</name>
<dbReference type="OrthoDB" id="5801546at2"/>
<evidence type="ECO:0000313" key="1">
    <source>
        <dbReference type="EMBL" id="BAZ94351.1"/>
    </source>
</evidence>
<organism evidence="1 2">
    <name type="scientific">Thiohalobacter thiocyanaticus</name>
    <dbReference type="NCBI Taxonomy" id="585455"/>
    <lineage>
        <taxon>Bacteria</taxon>
        <taxon>Pseudomonadati</taxon>
        <taxon>Pseudomonadota</taxon>
        <taxon>Gammaproteobacteria</taxon>
        <taxon>Thiohalobacterales</taxon>
        <taxon>Thiohalobacteraceae</taxon>
        <taxon>Thiohalobacter</taxon>
    </lineage>
</organism>
<dbReference type="EMBL" id="AP018052">
    <property type="protein sequence ID" value="BAZ94351.1"/>
    <property type="molecule type" value="Genomic_DNA"/>
</dbReference>
<dbReference type="AlphaFoldDB" id="A0A1Z4VRT5"/>
<reference evidence="1 2" key="1">
    <citation type="submission" date="2017-05" db="EMBL/GenBank/DDBJ databases">
        <title>Thiocyanate degradation by Thiohalobacter thiocyanaticus FOKN1.</title>
        <authorList>
            <person name="Oshiki M."/>
            <person name="Fukushima T."/>
            <person name="Kawano S."/>
            <person name="Nakagawa J."/>
        </authorList>
    </citation>
    <scope>NUCLEOTIDE SEQUENCE [LARGE SCALE GENOMIC DNA]</scope>
    <source>
        <strain evidence="1 2">FOKN1</strain>
    </source>
</reference>
<gene>
    <name evidence="1" type="ORF">FOKN1_1971</name>
</gene>
<proteinExistence type="predicted"/>
<evidence type="ECO:0000313" key="2">
    <source>
        <dbReference type="Proteomes" id="UP000218765"/>
    </source>
</evidence>
<accession>A0A1Z4VRT5</accession>
<dbReference type="KEGG" id="ttc:FOKN1_1971"/>
<dbReference type="RefSeq" id="WP_096366450.1">
    <property type="nucleotide sequence ID" value="NZ_AP018052.1"/>
</dbReference>
<protein>
    <submittedName>
        <fullName evidence="1">ABC-type oligopeptide transporter, ATPase component</fullName>
    </submittedName>
</protein>
<keyword evidence="2" id="KW-1185">Reference proteome</keyword>